<dbReference type="PANTHER" id="PTHR43792:SF1">
    <property type="entry name" value="N-ACETYLTRANSFERASE DOMAIN-CONTAINING PROTEIN"/>
    <property type="match status" value="1"/>
</dbReference>
<evidence type="ECO:0000313" key="3">
    <source>
        <dbReference type="Proteomes" id="UP000863577"/>
    </source>
</evidence>
<evidence type="ECO:0000313" key="2">
    <source>
        <dbReference type="EMBL" id="HAU2396528.1"/>
    </source>
</evidence>
<organism evidence="2 3">
    <name type="scientific">Legionella pneumophila</name>
    <dbReference type="NCBI Taxonomy" id="446"/>
    <lineage>
        <taxon>Bacteria</taxon>
        <taxon>Pseudomonadati</taxon>
        <taxon>Pseudomonadota</taxon>
        <taxon>Gammaproteobacteria</taxon>
        <taxon>Legionellales</taxon>
        <taxon>Legionellaceae</taxon>
        <taxon>Legionella</taxon>
    </lineage>
</organism>
<dbReference type="InterPro" id="IPR000182">
    <property type="entry name" value="GNAT_dom"/>
</dbReference>
<dbReference type="Proteomes" id="UP000863577">
    <property type="component" value="Unassembled WGS sequence"/>
</dbReference>
<dbReference type="InterPro" id="IPR051531">
    <property type="entry name" value="N-acetyltransferase"/>
</dbReference>
<dbReference type="RefSeq" id="WP_050598100.1">
    <property type="nucleotide sequence ID" value="NZ_CAXYJF010000010.1"/>
</dbReference>
<dbReference type="PROSITE" id="PS51186">
    <property type="entry name" value="GNAT"/>
    <property type="match status" value="1"/>
</dbReference>
<gene>
    <name evidence="2" type="ORF">JBK99_09335</name>
</gene>
<name>A0AAN5PPR1_LEGPN</name>
<protein>
    <submittedName>
        <fullName evidence="2">GNAT family N-acetyltransferase</fullName>
    </submittedName>
</protein>
<dbReference type="PANTHER" id="PTHR43792">
    <property type="entry name" value="GNAT FAMILY, PUTATIVE (AFU_ORTHOLOGUE AFUA_3G00765)-RELATED-RELATED"/>
    <property type="match status" value="1"/>
</dbReference>
<dbReference type="AlphaFoldDB" id="A0AAN5PPR1"/>
<feature type="domain" description="N-acetyltransferase" evidence="1">
    <location>
        <begin position="25"/>
        <end position="184"/>
    </location>
</feature>
<reference evidence="2" key="1">
    <citation type="journal article" date="2018" name="Genome Biol.">
        <title>SKESA: strategic k-mer extension for scrupulous assemblies.</title>
        <authorList>
            <person name="Souvorov A."/>
            <person name="Agarwala R."/>
            <person name="Lipman D.J."/>
        </authorList>
    </citation>
    <scope>NUCLEOTIDE SEQUENCE</scope>
    <source>
        <strain evidence="2">CL18-200174</strain>
    </source>
</reference>
<reference evidence="2" key="2">
    <citation type="submission" date="2019-09" db="EMBL/GenBank/DDBJ databases">
        <authorList>
            <consortium name="NCBI Pathogen Detection Project"/>
        </authorList>
    </citation>
    <scope>NUCLEOTIDE SEQUENCE</scope>
    <source>
        <strain evidence="2">CL18-200174</strain>
    </source>
</reference>
<dbReference type="Gene3D" id="3.40.630.30">
    <property type="match status" value="1"/>
</dbReference>
<dbReference type="InterPro" id="IPR016181">
    <property type="entry name" value="Acyl_CoA_acyltransferase"/>
</dbReference>
<dbReference type="Pfam" id="PF13302">
    <property type="entry name" value="Acetyltransf_3"/>
    <property type="match status" value="1"/>
</dbReference>
<dbReference type="GO" id="GO:0016747">
    <property type="term" value="F:acyltransferase activity, transferring groups other than amino-acyl groups"/>
    <property type="evidence" value="ECO:0007669"/>
    <property type="project" value="InterPro"/>
</dbReference>
<sequence length="198" mass="22753">MNIVRSNIKEIELINPKIILKTERLILRTWKETDLPTMTAINQDPLVCRFLPSIGTLESTKKNIETWMKHYQEKGYTLYAVDLKSTQEMIGFIGLMTPSFEAHFTPAVEIGWRLGSSHWNKGYATEGAKAVLDYAFANLKLPALVSFTTKNNLASRRVMEKIGMHYDSRDDFSHPKLEESSPLKPHVLYRIEPRNRGN</sequence>
<dbReference type="SUPFAM" id="SSF55729">
    <property type="entry name" value="Acyl-CoA N-acyltransferases (Nat)"/>
    <property type="match status" value="1"/>
</dbReference>
<accession>A0AAN5PPR1</accession>
<dbReference type="EMBL" id="DACWOD010000006">
    <property type="protein sequence ID" value="HAU2396528.1"/>
    <property type="molecule type" value="Genomic_DNA"/>
</dbReference>
<comment type="caution">
    <text evidence="2">The sequence shown here is derived from an EMBL/GenBank/DDBJ whole genome shotgun (WGS) entry which is preliminary data.</text>
</comment>
<proteinExistence type="predicted"/>
<evidence type="ECO:0000259" key="1">
    <source>
        <dbReference type="PROSITE" id="PS51186"/>
    </source>
</evidence>